<dbReference type="Gene3D" id="2.60.210.10">
    <property type="entry name" value="Apoptosis, Tumor Necrosis Factor Receptor Associated Protein 2, Chain A"/>
    <property type="match status" value="1"/>
</dbReference>
<dbReference type="SMART" id="SM00225">
    <property type="entry name" value="BTB"/>
    <property type="match status" value="1"/>
</dbReference>
<feature type="domain" description="BTB" evidence="1">
    <location>
        <begin position="342"/>
        <end position="409"/>
    </location>
</feature>
<accession>A0A8T0EEY0</accession>
<evidence type="ECO:0000259" key="2">
    <source>
        <dbReference type="PROSITE" id="PS50144"/>
    </source>
</evidence>
<protein>
    <submittedName>
        <fullName evidence="3">TD and POZ domain-containing protein 4</fullName>
    </submittedName>
</protein>
<dbReference type="Gene3D" id="1.25.40.420">
    <property type="match status" value="1"/>
</dbReference>
<dbReference type="SUPFAM" id="SSF54695">
    <property type="entry name" value="POZ domain"/>
    <property type="match status" value="1"/>
</dbReference>
<reference evidence="3" key="1">
    <citation type="journal article" date="2020" name="bioRxiv">
        <title>Chromosome-level reference genome of the European wasp spider Argiope bruennichi: a resource for studies on range expansion and evolutionary adaptation.</title>
        <authorList>
            <person name="Sheffer M.M."/>
            <person name="Hoppe A."/>
            <person name="Krehenwinkel H."/>
            <person name="Uhl G."/>
            <person name="Kuss A.W."/>
            <person name="Jensen L."/>
            <person name="Jensen C."/>
            <person name="Gillespie R.G."/>
            <person name="Hoff K.J."/>
            <person name="Prost S."/>
        </authorList>
    </citation>
    <scope>NUCLEOTIDE SEQUENCE</scope>
</reference>
<organism evidence="3 4">
    <name type="scientific">Argiope bruennichi</name>
    <name type="common">Wasp spider</name>
    <name type="synonym">Aranea bruennichi</name>
    <dbReference type="NCBI Taxonomy" id="94029"/>
    <lineage>
        <taxon>Eukaryota</taxon>
        <taxon>Metazoa</taxon>
        <taxon>Ecdysozoa</taxon>
        <taxon>Arthropoda</taxon>
        <taxon>Chelicerata</taxon>
        <taxon>Arachnida</taxon>
        <taxon>Araneae</taxon>
        <taxon>Araneomorphae</taxon>
        <taxon>Entelegynae</taxon>
        <taxon>Araneoidea</taxon>
        <taxon>Araneidae</taxon>
        <taxon>Argiope</taxon>
    </lineage>
</organism>
<dbReference type="InterPro" id="IPR008974">
    <property type="entry name" value="TRAF-like"/>
</dbReference>
<dbReference type="PROSITE" id="PS50097">
    <property type="entry name" value="BTB"/>
    <property type="match status" value="1"/>
</dbReference>
<dbReference type="PANTHER" id="PTHR24413">
    <property type="entry name" value="SPECKLE-TYPE POZ PROTEIN"/>
    <property type="match status" value="1"/>
</dbReference>
<dbReference type="Gene3D" id="3.30.710.10">
    <property type="entry name" value="Potassium Channel Kv1.1, Chain A"/>
    <property type="match status" value="1"/>
</dbReference>
<comment type="caution">
    <text evidence="3">The sequence shown here is derived from an EMBL/GenBank/DDBJ whole genome shotgun (WGS) entry which is preliminary data.</text>
</comment>
<dbReference type="InterPro" id="IPR000210">
    <property type="entry name" value="BTB/POZ_dom"/>
</dbReference>
<proteinExistence type="predicted"/>
<reference evidence="3" key="2">
    <citation type="submission" date="2020-06" db="EMBL/GenBank/DDBJ databases">
        <authorList>
            <person name="Sheffer M."/>
        </authorList>
    </citation>
    <scope>NUCLEOTIDE SEQUENCE</scope>
</reference>
<dbReference type="Pfam" id="PF00651">
    <property type="entry name" value="BTB"/>
    <property type="match status" value="1"/>
</dbReference>
<feature type="domain" description="MATH" evidence="2">
    <location>
        <begin position="11"/>
        <end position="138"/>
    </location>
</feature>
<dbReference type="CDD" id="cd18186">
    <property type="entry name" value="BTB_POZ_ZBTB_KLHL-like"/>
    <property type="match status" value="1"/>
</dbReference>
<evidence type="ECO:0000313" key="4">
    <source>
        <dbReference type="Proteomes" id="UP000807504"/>
    </source>
</evidence>
<dbReference type="GO" id="GO:0030163">
    <property type="term" value="P:protein catabolic process"/>
    <property type="evidence" value="ECO:0007669"/>
    <property type="project" value="UniProtKB-ARBA"/>
</dbReference>
<dbReference type="PROSITE" id="PS50144">
    <property type="entry name" value="MATH"/>
    <property type="match status" value="1"/>
</dbReference>
<dbReference type="AlphaFoldDB" id="A0A8T0EEY0"/>
<dbReference type="EMBL" id="JABXBU010002228">
    <property type="protein sequence ID" value="KAF8770254.1"/>
    <property type="molecule type" value="Genomic_DNA"/>
</dbReference>
<gene>
    <name evidence="3" type="ORF">HNY73_017810</name>
</gene>
<sequence length="502" mass="58386">MASRNDGKRKCFTFIWKLENASYCGQFDSEYVESPAFKVDEIHETKWRLEIHALCTSDDIGVILQRQGNGNDDDVIIDYEFAFLSADGIVLKSLEGRNVIIEKDGFIGSWDFASRNEVFFERRAEFLSQDTLTACCRIWKRAEEISKEVQCFARTRIVVEKRSFMWNIENFSTLETGIKHTYEIESINTDEKFMTLELFLTGGFIFEEAIRFQIIPNFQIIKSATLQVCIIDASKNAMKCFQSEFWIREPSDANEFSLFYSKKELMEQKSVYLPNDILSLWCECTCSSGKTLEEIDLVNFDSTAIEKKKPGDRILEKRNELPVHKGNLIADFKSLLNDNIVSDIKLKTSNKTYPVHKCILSVRSPVFKAMFSNDMKEKVNECVNIEDLNEDTVLRMLRYIYSAEVEEWEWDSATELYEAADKYQILDLKDICSSYLKDHLCLSNACEALVLADLHHDNNLKEYIQHFILRHGKDIIYSDEWEELMNSNVKLAAETMRLKFKD</sequence>
<dbReference type="InterPro" id="IPR011333">
    <property type="entry name" value="SKP1/BTB/POZ_sf"/>
</dbReference>
<evidence type="ECO:0000313" key="3">
    <source>
        <dbReference type="EMBL" id="KAF8770254.1"/>
    </source>
</evidence>
<keyword evidence="4" id="KW-1185">Reference proteome</keyword>
<evidence type="ECO:0000259" key="1">
    <source>
        <dbReference type="PROSITE" id="PS50097"/>
    </source>
</evidence>
<dbReference type="SUPFAM" id="SSF49599">
    <property type="entry name" value="TRAF domain-like"/>
    <property type="match status" value="2"/>
</dbReference>
<name>A0A8T0EEY0_ARGBR</name>
<dbReference type="InterPro" id="IPR002083">
    <property type="entry name" value="MATH/TRAF_dom"/>
</dbReference>
<dbReference type="Proteomes" id="UP000807504">
    <property type="component" value="Unassembled WGS sequence"/>
</dbReference>